<accession>A0A162KSV2</accession>
<evidence type="ECO:0000313" key="1">
    <source>
        <dbReference type="EMBL" id="OAA79338.1"/>
    </source>
</evidence>
<dbReference type="EMBL" id="AZHF01000002">
    <property type="protein sequence ID" value="OAA79338.1"/>
    <property type="molecule type" value="Genomic_DNA"/>
</dbReference>
<proteinExistence type="predicted"/>
<keyword evidence="2" id="KW-1185">Reference proteome</keyword>
<sequence length="59" mass="6495">MENTMSEVVVRVGQNLDAVAYGPNDIRAGLPSHREVCLQQFVEEDEIVGTKIEPVSRPA</sequence>
<protein>
    <submittedName>
        <fullName evidence="1">Uncharacterized protein</fullName>
    </submittedName>
</protein>
<gene>
    <name evidence="1" type="ORF">LEL_02824</name>
</gene>
<organism evidence="1 2">
    <name type="scientific">Akanthomyces lecanii RCEF 1005</name>
    <dbReference type="NCBI Taxonomy" id="1081108"/>
    <lineage>
        <taxon>Eukaryota</taxon>
        <taxon>Fungi</taxon>
        <taxon>Dikarya</taxon>
        <taxon>Ascomycota</taxon>
        <taxon>Pezizomycotina</taxon>
        <taxon>Sordariomycetes</taxon>
        <taxon>Hypocreomycetidae</taxon>
        <taxon>Hypocreales</taxon>
        <taxon>Cordycipitaceae</taxon>
        <taxon>Akanthomyces</taxon>
        <taxon>Cordyceps confragosa</taxon>
    </lineage>
</organism>
<dbReference type="Proteomes" id="UP000076881">
    <property type="component" value="Unassembled WGS sequence"/>
</dbReference>
<dbReference type="AlphaFoldDB" id="A0A162KSV2"/>
<name>A0A162KSV2_CORDF</name>
<evidence type="ECO:0000313" key="2">
    <source>
        <dbReference type="Proteomes" id="UP000076881"/>
    </source>
</evidence>
<reference evidence="1 2" key="1">
    <citation type="journal article" date="2016" name="Genome Biol. Evol.">
        <title>Divergent and convergent evolution of fungal pathogenicity.</title>
        <authorList>
            <person name="Shang Y."/>
            <person name="Xiao G."/>
            <person name="Zheng P."/>
            <person name="Cen K."/>
            <person name="Zhan S."/>
            <person name="Wang C."/>
        </authorList>
    </citation>
    <scope>NUCLEOTIDE SEQUENCE [LARGE SCALE GENOMIC DNA]</scope>
    <source>
        <strain evidence="1 2">RCEF 1005</strain>
    </source>
</reference>
<comment type="caution">
    <text evidence="1">The sequence shown here is derived from an EMBL/GenBank/DDBJ whole genome shotgun (WGS) entry which is preliminary data.</text>
</comment>